<dbReference type="PROSITE" id="PS50404">
    <property type="entry name" value="GST_NTER"/>
    <property type="match status" value="1"/>
</dbReference>
<dbReference type="GO" id="GO:0005741">
    <property type="term" value="C:mitochondrial outer membrane"/>
    <property type="evidence" value="ECO:0007669"/>
    <property type="project" value="TreeGrafter"/>
</dbReference>
<sequence>MAAQDEMESLLLEETGAEMLKGREAKMEITKKNESKLVLYHWTQSFSSQKVRLAIAEKGLQCKEYDVSLPLSEHNEPWFMRLNPAGEVPVLVHDDRVVCDPTQIMDYLEETFSDGKHAKLSFNPYYGDLNGLWQV</sequence>
<dbReference type="EMBL" id="JAAGNN010000020">
    <property type="protein sequence ID" value="KAF4075806.1"/>
    <property type="molecule type" value="Genomic_DNA"/>
</dbReference>
<gene>
    <name evidence="4" type="ORF">AMELA_G00223050</name>
</gene>
<dbReference type="GO" id="GO:0008053">
    <property type="term" value="P:mitochondrial fusion"/>
    <property type="evidence" value="ECO:0007669"/>
    <property type="project" value="TreeGrafter"/>
</dbReference>
<evidence type="ECO:0000259" key="3">
    <source>
        <dbReference type="PROSITE" id="PS50404"/>
    </source>
</evidence>
<dbReference type="AlphaFoldDB" id="A0A7J5ZZA1"/>
<dbReference type="SUPFAM" id="SSF52833">
    <property type="entry name" value="Thioredoxin-like"/>
    <property type="match status" value="1"/>
</dbReference>
<accession>A0A7J5ZZA1</accession>
<dbReference type="GO" id="GO:0006626">
    <property type="term" value="P:protein targeting to mitochondrion"/>
    <property type="evidence" value="ECO:0007669"/>
    <property type="project" value="TreeGrafter"/>
</dbReference>
<dbReference type="Proteomes" id="UP000593565">
    <property type="component" value="Unassembled WGS sequence"/>
</dbReference>
<dbReference type="GO" id="GO:0000266">
    <property type="term" value="P:mitochondrial fission"/>
    <property type="evidence" value="ECO:0007669"/>
    <property type="project" value="TreeGrafter"/>
</dbReference>
<comment type="caution">
    <text evidence="4">The sequence shown here is derived from an EMBL/GenBank/DDBJ whole genome shotgun (WGS) entry which is preliminary data.</text>
</comment>
<feature type="domain" description="GST N-terminal" evidence="3">
    <location>
        <begin position="35"/>
        <end position="116"/>
    </location>
</feature>
<evidence type="ECO:0000256" key="2">
    <source>
        <dbReference type="ARBA" id="ARBA00023054"/>
    </source>
</evidence>
<evidence type="ECO:0000313" key="4">
    <source>
        <dbReference type="EMBL" id="KAF4075806.1"/>
    </source>
</evidence>
<dbReference type="Pfam" id="PF13417">
    <property type="entry name" value="GST_N_3"/>
    <property type="match status" value="1"/>
</dbReference>
<dbReference type="Gene3D" id="3.40.30.10">
    <property type="entry name" value="Glutaredoxin"/>
    <property type="match status" value="1"/>
</dbReference>
<dbReference type="PANTHER" id="PTHR44188:SF3">
    <property type="entry name" value="GANGLIOSIDE-INDUCED DIFFERENTIATION-ASSOCIATED PROTEIN 1"/>
    <property type="match status" value="1"/>
</dbReference>
<protein>
    <recommendedName>
        <fullName evidence="3">GST N-terminal domain-containing protein</fullName>
    </recommendedName>
</protein>
<evidence type="ECO:0000256" key="1">
    <source>
        <dbReference type="ARBA" id="ARBA00007409"/>
    </source>
</evidence>
<evidence type="ECO:0000313" key="5">
    <source>
        <dbReference type="Proteomes" id="UP000593565"/>
    </source>
</evidence>
<keyword evidence="5" id="KW-1185">Reference proteome</keyword>
<dbReference type="PANTHER" id="PTHR44188">
    <property type="entry name" value="GDAP1, ISOFORM A"/>
    <property type="match status" value="1"/>
</dbReference>
<dbReference type="InterPro" id="IPR036249">
    <property type="entry name" value="Thioredoxin-like_sf"/>
</dbReference>
<proteinExistence type="inferred from homology"/>
<name>A0A7J5ZZA1_AMEME</name>
<keyword evidence="2" id="KW-0175">Coiled coil</keyword>
<reference evidence="4 5" key="1">
    <citation type="submission" date="2020-02" db="EMBL/GenBank/DDBJ databases">
        <title>A chromosome-scale genome assembly of the black bullhead catfish (Ameiurus melas).</title>
        <authorList>
            <person name="Wen M."/>
            <person name="Zham M."/>
            <person name="Cabau C."/>
            <person name="Klopp C."/>
            <person name="Donnadieu C."/>
            <person name="Roques C."/>
            <person name="Bouchez O."/>
            <person name="Lampietro C."/>
            <person name="Jouanno E."/>
            <person name="Herpin A."/>
            <person name="Louis A."/>
            <person name="Berthelot C."/>
            <person name="Parey E."/>
            <person name="Roest-Crollius H."/>
            <person name="Braasch I."/>
            <person name="Postlethwait J."/>
            <person name="Robinson-Rechavi M."/>
            <person name="Echchiki A."/>
            <person name="Begum T."/>
            <person name="Montfort J."/>
            <person name="Schartl M."/>
            <person name="Bobe J."/>
            <person name="Guiguen Y."/>
        </authorList>
    </citation>
    <scope>NUCLEOTIDE SEQUENCE [LARGE SCALE GENOMIC DNA]</scope>
    <source>
        <strain evidence="4">M_S1</strain>
        <tissue evidence="4">Blood</tissue>
    </source>
</reference>
<organism evidence="4 5">
    <name type="scientific">Ameiurus melas</name>
    <name type="common">Black bullhead</name>
    <name type="synonym">Silurus melas</name>
    <dbReference type="NCBI Taxonomy" id="219545"/>
    <lineage>
        <taxon>Eukaryota</taxon>
        <taxon>Metazoa</taxon>
        <taxon>Chordata</taxon>
        <taxon>Craniata</taxon>
        <taxon>Vertebrata</taxon>
        <taxon>Euteleostomi</taxon>
        <taxon>Actinopterygii</taxon>
        <taxon>Neopterygii</taxon>
        <taxon>Teleostei</taxon>
        <taxon>Ostariophysi</taxon>
        <taxon>Siluriformes</taxon>
        <taxon>Ictaluridae</taxon>
        <taxon>Ameiurus</taxon>
    </lineage>
</organism>
<dbReference type="InterPro" id="IPR004045">
    <property type="entry name" value="Glutathione_S-Trfase_N"/>
</dbReference>
<dbReference type="FunFam" id="3.40.30.10:FF:000113">
    <property type="entry name" value="ganglioside-induced differentiation-associated protein 1 isoform X1"/>
    <property type="match status" value="1"/>
</dbReference>
<dbReference type="CDD" id="cd03052">
    <property type="entry name" value="GST_N_GDAP1"/>
    <property type="match status" value="1"/>
</dbReference>
<comment type="similarity">
    <text evidence="1">Belongs to the GST superfamily.</text>
</comment>